<sequence length="161" mass="17371">MAIGVPMLAAEQLTAAAAEARQADPSLASGAPIHQAHRRRSRLGQVGNRCLGINLRMVAPAGQGGGLRSPDVVRSRVTRRMTHPGLGGQEAGLAQVICARVAVEAAVVDAEGKRLLHPDLRLLLPLRHEFLLSYFAFEIGSVDLERKGAFKLVGKDRAWRW</sequence>
<dbReference type="Proteomes" id="UP000636800">
    <property type="component" value="Unassembled WGS sequence"/>
</dbReference>
<accession>A0A835Q8M4</accession>
<dbReference type="OrthoDB" id="754229at2759"/>
<protein>
    <submittedName>
        <fullName evidence="1">Uncharacterized protein</fullName>
    </submittedName>
</protein>
<reference evidence="1 2" key="1">
    <citation type="journal article" date="2020" name="Nat. Food">
        <title>A phased Vanilla planifolia genome enables genetic improvement of flavour and production.</title>
        <authorList>
            <person name="Hasing T."/>
            <person name="Tang H."/>
            <person name="Brym M."/>
            <person name="Khazi F."/>
            <person name="Huang T."/>
            <person name="Chambers A.H."/>
        </authorList>
    </citation>
    <scope>NUCLEOTIDE SEQUENCE [LARGE SCALE GENOMIC DNA]</scope>
    <source>
        <tissue evidence="1">Leaf</tissue>
    </source>
</reference>
<dbReference type="AlphaFoldDB" id="A0A835Q8M4"/>
<name>A0A835Q8M4_VANPL</name>
<proteinExistence type="predicted"/>
<comment type="caution">
    <text evidence="1">The sequence shown here is derived from an EMBL/GenBank/DDBJ whole genome shotgun (WGS) entry which is preliminary data.</text>
</comment>
<evidence type="ECO:0000313" key="2">
    <source>
        <dbReference type="Proteomes" id="UP000636800"/>
    </source>
</evidence>
<dbReference type="EMBL" id="JADCNL010000009">
    <property type="protein sequence ID" value="KAG0466260.1"/>
    <property type="molecule type" value="Genomic_DNA"/>
</dbReference>
<keyword evidence="2" id="KW-1185">Reference proteome</keyword>
<evidence type="ECO:0000313" key="1">
    <source>
        <dbReference type="EMBL" id="KAG0466260.1"/>
    </source>
</evidence>
<gene>
    <name evidence="1" type="ORF">HPP92_017840</name>
</gene>
<organism evidence="1 2">
    <name type="scientific">Vanilla planifolia</name>
    <name type="common">Vanilla</name>
    <dbReference type="NCBI Taxonomy" id="51239"/>
    <lineage>
        <taxon>Eukaryota</taxon>
        <taxon>Viridiplantae</taxon>
        <taxon>Streptophyta</taxon>
        <taxon>Embryophyta</taxon>
        <taxon>Tracheophyta</taxon>
        <taxon>Spermatophyta</taxon>
        <taxon>Magnoliopsida</taxon>
        <taxon>Liliopsida</taxon>
        <taxon>Asparagales</taxon>
        <taxon>Orchidaceae</taxon>
        <taxon>Vanilloideae</taxon>
        <taxon>Vanilleae</taxon>
        <taxon>Vanilla</taxon>
    </lineage>
</organism>